<dbReference type="PROSITE" id="PS01359">
    <property type="entry name" value="ZF_PHD_1"/>
    <property type="match status" value="1"/>
</dbReference>
<keyword evidence="13" id="KW-1185">Reference proteome</keyword>
<dbReference type="InterPro" id="IPR019787">
    <property type="entry name" value="Znf_PHD-finger"/>
</dbReference>
<dbReference type="GO" id="GO:0005669">
    <property type="term" value="C:transcription factor TFIID complex"/>
    <property type="evidence" value="ECO:0007669"/>
    <property type="project" value="TreeGrafter"/>
</dbReference>
<sequence>MDDSTLISGEEFANRKLQDTCKNVCKNFGFTAVSPAAINKLSAILRSKINQYAHSTRLFMECTGRTQPIVTDVMAALKRHRVNMKDLKDYARQVTSERLHALPLFPVPDSDITKSDEAYYQAMYGPKPSERELEERKDNIPPYFRAVHPEWIEEEKKQMIEEKSVKKIVKSAADREQEEFNKLKRINTYRRNETPEAQAARAEKERIEAEEAAYAKKRNRERFEQGITTMQDSDLPNFEDMDYTAMGFFKEVEENRRLEEERILQEKNAAKAAAERLAAKPVKQSLPFASIASTSSDPAAAAAANANWQTNTVLQGIFKDDSFAHLFPTSSNAITVAASTVASTSATSSEDPGPTFKMSELVKSKPLLKLPGTASNPGSAPSSRPGSSMSVGNPNTPIRTKFGPGRPKKPKPEGAVVTVPKPKGRPPKKATLEKRKRLSEQIIAQQQKKLDEPKEEKEKVEKIDKAEKKNKKLTINEEIRDQLLRARSQMVMPNSVLQQATPSQPVEPPVVIPPIVFANAIIEPIANVPVIGATVDIEEAPIFLDEPALEVEINTDEPSAAGPSSSNTDVPLDFPDGKEKKKKKEKRDKNSEEYKEYKRQKKERRRQEKEERRLAEQQELEEEQPKKPTPEPTPTPAPTIKLKIKFNKSFLPTPPKEPPMRPDSTNSGSRPGSSKGNYQEDPPPPPPPSQPPLKFRFKNFFNLAETEEKKPMPSSPERPGSSQRSPSSSSSKHHKKDRKDKEHKKHKKDKERSREKEQEREERKERERQEKEAARREILIHHYCILHFREEKARIEMESKRVADEEEERRREKEKRREERKKEKERQKEKEERRKEKEERKEKERELEREKEREKEREREREREREKEREKERERERKREEEARKKREEAAPPPRPLISQEDGDSDGSESSEEIWVCPVCSVAYTVGANMVGCDQCQDWFHWHCVGITAEPTDSKWFCNRCSKGNKSKKHGKRHASGPHEYDSSAKRKKN</sequence>
<feature type="domain" description="PHD-type" evidence="11">
    <location>
        <begin position="914"/>
        <end position="964"/>
    </location>
</feature>
<feature type="compositionally biased region" description="Basic and acidic residues" evidence="10">
    <location>
        <begin position="787"/>
        <end position="890"/>
    </location>
</feature>
<dbReference type="OrthoDB" id="436852at2759"/>
<protein>
    <recommendedName>
        <fullName evidence="11">PHD-type domain-containing protein</fullName>
    </recommendedName>
</protein>
<dbReference type="eggNOG" id="KOG1973">
    <property type="taxonomic scope" value="Eukaryota"/>
</dbReference>
<keyword evidence="6" id="KW-0804">Transcription</keyword>
<keyword evidence="7" id="KW-0539">Nucleus</keyword>
<feature type="compositionally biased region" description="Pro residues" evidence="10">
    <location>
        <begin position="681"/>
        <end position="691"/>
    </location>
</feature>
<dbReference type="Pfam" id="PF00628">
    <property type="entry name" value="PHD"/>
    <property type="match status" value="1"/>
</dbReference>
<evidence type="ECO:0000256" key="6">
    <source>
        <dbReference type="ARBA" id="ARBA00023163"/>
    </source>
</evidence>
<dbReference type="PANTHER" id="PTHR46452">
    <property type="entry name" value="TRANSCRIPTION INITIATION FACTOR TFIID SUBUNIT 3"/>
    <property type="match status" value="1"/>
</dbReference>
<feature type="region of interest" description="Disordered" evidence="10">
    <location>
        <begin position="964"/>
        <end position="990"/>
    </location>
</feature>
<evidence type="ECO:0000256" key="1">
    <source>
        <dbReference type="ARBA" id="ARBA00004123"/>
    </source>
</evidence>
<evidence type="ECO:0000256" key="10">
    <source>
        <dbReference type="SAM" id="MobiDB-lite"/>
    </source>
</evidence>
<dbReference type="InterPro" id="IPR013083">
    <property type="entry name" value="Znf_RING/FYVE/PHD"/>
</dbReference>
<proteinExistence type="predicted"/>
<dbReference type="InterPro" id="IPR001965">
    <property type="entry name" value="Znf_PHD"/>
</dbReference>
<dbReference type="GO" id="GO:0046982">
    <property type="term" value="F:protein heterodimerization activity"/>
    <property type="evidence" value="ECO:0007669"/>
    <property type="project" value="InterPro"/>
</dbReference>
<feature type="compositionally biased region" description="Basic residues" evidence="10">
    <location>
        <begin position="964"/>
        <end position="976"/>
    </location>
</feature>
<dbReference type="Gene3D" id="1.10.20.10">
    <property type="entry name" value="Histone, subunit A"/>
    <property type="match status" value="1"/>
</dbReference>
<dbReference type="SUPFAM" id="SSF57903">
    <property type="entry name" value="FYVE/PHD zinc finger"/>
    <property type="match status" value="1"/>
</dbReference>
<keyword evidence="5" id="KW-0805">Transcription regulation</keyword>
<name>E3MKD0_CAERE</name>
<keyword evidence="9" id="KW-0175">Coiled coil</keyword>
<evidence type="ECO:0000256" key="5">
    <source>
        <dbReference type="ARBA" id="ARBA00023015"/>
    </source>
</evidence>
<comment type="subcellular location">
    <subcellularLocation>
        <location evidence="1">Nucleus</location>
    </subcellularLocation>
</comment>
<dbReference type="STRING" id="31234.E3MKD0"/>
<reference evidence="12" key="1">
    <citation type="submission" date="2007-07" db="EMBL/GenBank/DDBJ databases">
        <title>PCAP assembly of the Caenorhabditis remanei genome.</title>
        <authorList>
            <consortium name="The Caenorhabditis remanei Sequencing Consortium"/>
            <person name="Wilson R.K."/>
        </authorList>
    </citation>
    <scope>NUCLEOTIDE SEQUENCE [LARGE SCALE GENOMIC DNA]</scope>
    <source>
        <strain evidence="12">PB4641</strain>
    </source>
</reference>
<dbReference type="eggNOG" id="KOG2389">
    <property type="taxonomic scope" value="Eukaryota"/>
</dbReference>
<dbReference type="Pfam" id="PF07524">
    <property type="entry name" value="Bromo_TP"/>
    <property type="match status" value="1"/>
</dbReference>
<feature type="compositionally biased region" description="Basic and acidic residues" evidence="10">
    <location>
        <begin position="587"/>
        <end position="597"/>
    </location>
</feature>
<evidence type="ECO:0000256" key="7">
    <source>
        <dbReference type="ARBA" id="ARBA00023242"/>
    </source>
</evidence>
<feature type="compositionally biased region" description="Low complexity" evidence="10">
    <location>
        <begin position="715"/>
        <end position="730"/>
    </location>
</feature>
<evidence type="ECO:0000256" key="8">
    <source>
        <dbReference type="PROSITE-ProRule" id="PRU00146"/>
    </source>
</evidence>
<dbReference type="InterPro" id="IPR019786">
    <property type="entry name" value="Zinc_finger_PHD-type_CS"/>
</dbReference>
<feature type="region of interest" description="Disordered" evidence="10">
    <location>
        <begin position="555"/>
        <end position="910"/>
    </location>
</feature>
<dbReference type="SMART" id="SM00249">
    <property type="entry name" value="PHD"/>
    <property type="match status" value="1"/>
</dbReference>
<feature type="compositionally biased region" description="Low complexity" evidence="10">
    <location>
        <begin position="375"/>
        <end position="392"/>
    </location>
</feature>
<dbReference type="InterPro" id="IPR011011">
    <property type="entry name" value="Znf_FYVE_PHD"/>
</dbReference>
<feature type="compositionally biased region" description="Basic and acidic residues" evidence="10">
    <location>
        <begin position="750"/>
        <end position="780"/>
    </location>
</feature>
<feature type="compositionally biased region" description="Acidic residues" evidence="10">
    <location>
        <begin position="901"/>
        <end position="910"/>
    </location>
</feature>
<evidence type="ECO:0000313" key="13">
    <source>
        <dbReference type="Proteomes" id="UP000008281"/>
    </source>
</evidence>
<evidence type="ECO:0000256" key="2">
    <source>
        <dbReference type="ARBA" id="ARBA00022723"/>
    </source>
</evidence>
<feature type="compositionally biased region" description="Polar residues" evidence="10">
    <location>
        <begin position="663"/>
        <end position="677"/>
    </location>
</feature>
<feature type="compositionally biased region" description="Basic and acidic residues" evidence="10">
    <location>
        <begin position="605"/>
        <end position="616"/>
    </location>
</feature>
<dbReference type="PROSITE" id="PS50016">
    <property type="entry name" value="ZF_PHD_2"/>
    <property type="match status" value="1"/>
</dbReference>
<feature type="coiled-coil region" evidence="9">
    <location>
        <begin position="249"/>
        <end position="280"/>
    </location>
</feature>
<dbReference type="PANTHER" id="PTHR46452:SF1">
    <property type="entry name" value="TRANSCRIPTION INITIATION FACTOR TFIID SUBUNIT 3"/>
    <property type="match status" value="1"/>
</dbReference>
<dbReference type="Proteomes" id="UP000008281">
    <property type="component" value="Unassembled WGS sequence"/>
</dbReference>
<feature type="compositionally biased region" description="Basic and acidic residues" evidence="10">
    <location>
        <begin position="977"/>
        <end position="990"/>
    </location>
</feature>
<dbReference type="GO" id="GO:0002039">
    <property type="term" value="F:p53 binding"/>
    <property type="evidence" value="ECO:0007669"/>
    <property type="project" value="TreeGrafter"/>
</dbReference>
<dbReference type="OMA" id="NTYRRNE"/>
<evidence type="ECO:0000259" key="11">
    <source>
        <dbReference type="PROSITE" id="PS50016"/>
    </source>
</evidence>
<dbReference type="HOGENOM" id="CLU_298479_0_0_1"/>
<dbReference type="GO" id="GO:0045944">
    <property type="term" value="P:positive regulation of transcription by RNA polymerase II"/>
    <property type="evidence" value="ECO:0007669"/>
    <property type="project" value="TreeGrafter"/>
</dbReference>
<dbReference type="FunCoup" id="E3MKD0">
    <property type="interactions" value="84"/>
</dbReference>
<gene>
    <name evidence="12" type="ORF">CRE_27660</name>
</gene>
<evidence type="ECO:0000313" key="12">
    <source>
        <dbReference type="EMBL" id="EFP04067.1"/>
    </source>
</evidence>
<dbReference type="InterPro" id="IPR009072">
    <property type="entry name" value="Histone-fold"/>
</dbReference>
<evidence type="ECO:0000256" key="9">
    <source>
        <dbReference type="SAM" id="Coils"/>
    </source>
</evidence>
<organism evidence="13">
    <name type="scientific">Caenorhabditis remanei</name>
    <name type="common">Caenorhabditis vulgaris</name>
    <dbReference type="NCBI Taxonomy" id="31234"/>
    <lineage>
        <taxon>Eukaryota</taxon>
        <taxon>Metazoa</taxon>
        <taxon>Ecdysozoa</taxon>
        <taxon>Nematoda</taxon>
        <taxon>Chromadorea</taxon>
        <taxon>Rhabditida</taxon>
        <taxon>Rhabditina</taxon>
        <taxon>Rhabditomorpha</taxon>
        <taxon>Rhabditoidea</taxon>
        <taxon>Rhabditidae</taxon>
        <taxon>Peloderinae</taxon>
        <taxon>Caenorhabditis</taxon>
    </lineage>
</organism>
<dbReference type="CDD" id="cd15522">
    <property type="entry name" value="PHD_TAF3"/>
    <property type="match status" value="1"/>
</dbReference>
<dbReference type="InterPro" id="IPR006565">
    <property type="entry name" value="BTP"/>
</dbReference>
<feature type="compositionally biased region" description="Basic residues" evidence="10">
    <location>
        <begin position="731"/>
        <end position="749"/>
    </location>
</feature>
<dbReference type="SMART" id="SM00576">
    <property type="entry name" value="BTP"/>
    <property type="match status" value="1"/>
</dbReference>
<dbReference type="Gene3D" id="3.30.40.10">
    <property type="entry name" value="Zinc/RING finger domain, C3HC4 (zinc finger)"/>
    <property type="match status" value="1"/>
</dbReference>
<accession>E3MKD0</accession>
<dbReference type="InParanoid" id="E3MKD0"/>
<keyword evidence="2" id="KW-0479">Metal-binding</keyword>
<dbReference type="EMBL" id="DS268452">
    <property type="protein sequence ID" value="EFP04067.1"/>
    <property type="molecule type" value="Genomic_DNA"/>
</dbReference>
<keyword evidence="4" id="KW-0862">Zinc</keyword>
<feature type="region of interest" description="Disordered" evidence="10">
    <location>
        <begin position="368"/>
        <end position="439"/>
    </location>
</feature>
<evidence type="ECO:0000256" key="3">
    <source>
        <dbReference type="ARBA" id="ARBA00022771"/>
    </source>
</evidence>
<evidence type="ECO:0000256" key="4">
    <source>
        <dbReference type="ARBA" id="ARBA00022833"/>
    </source>
</evidence>
<keyword evidence="3 8" id="KW-0863">Zinc-finger</keyword>
<dbReference type="AlphaFoldDB" id="E3MKD0"/>
<dbReference type="GO" id="GO:0008270">
    <property type="term" value="F:zinc ion binding"/>
    <property type="evidence" value="ECO:0007669"/>
    <property type="project" value="UniProtKB-KW"/>
</dbReference>